<reference evidence="1 2" key="1">
    <citation type="submission" date="2022-01" db="EMBL/GenBank/DDBJ databases">
        <title>Whole genome-based taxonomy of the Shewanellaceae.</title>
        <authorList>
            <person name="Martin-Rodriguez A.J."/>
        </authorList>
    </citation>
    <scope>NUCLEOTIDE SEQUENCE [LARGE SCALE GENOMIC DNA]</scope>
    <source>
        <strain evidence="1 2">DSM 17177</strain>
    </source>
</reference>
<proteinExistence type="predicted"/>
<evidence type="ECO:0000313" key="2">
    <source>
        <dbReference type="Proteomes" id="UP001203423"/>
    </source>
</evidence>
<dbReference type="InterPro" id="IPR022074">
    <property type="entry name" value="DUF3626"/>
</dbReference>
<gene>
    <name evidence="1" type="ORF">L2764_24400</name>
</gene>
<name>A0ABT0LJQ8_9GAMM</name>
<evidence type="ECO:0000313" key="1">
    <source>
        <dbReference type="EMBL" id="MCL1127527.1"/>
    </source>
</evidence>
<dbReference type="EMBL" id="JAKIKS010000170">
    <property type="protein sequence ID" value="MCL1127527.1"/>
    <property type="molecule type" value="Genomic_DNA"/>
</dbReference>
<protein>
    <submittedName>
        <fullName evidence="1">DUF3626 domain-containing protein</fullName>
    </submittedName>
</protein>
<keyword evidence="2" id="KW-1185">Reference proteome</keyword>
<dbReference type="Pfam" id="PF12294">
    <property type="entry name" value="DUF3626"/>
    <property type="match status" value="1"/>
</dbReference>
<comment type="caution">
    <text evidence="1">The sequence shown here is derived from an EMBL/GenBank/DDBJ whole genome shotgun (WGS) entry which is preliminary data.</text>
</comment>
<dbReference type="RefSeq" id="WP_248942968.1">
    <property type="nucleotide sequence ID" value="NZ_JAKIKS010000170.1"/>
</dbReference>
<accession>A0ABT0LJQ8</accession>
<organism evidence="1 2">
    <name type="scientific">Shewanella surugensis</name>
    <dbReference type="NCBI Taxonomy" id="212020"/>
    <lineage>
        <taxon>Bacteria</taxon>
        <taxon>Pseudomonadati</taxon>
        <taxon>Pseudomonadota</taxon>
        <taxon>Gammaproteobacteria</taxon>
        <taxon>Alteromonadales</taxon>
        <taxon>Shewanellaceae</taxon>
        <taxon>Shewanella</taxon>
    </lineage>
</organism>
<dbReference type="Proteomes" id="UP001203423">
    <property type="component" value="Unassembled WGS sequence"/>
</dbReference>
<sequence>MKKTDPPQLQAIEIISNRSIGSRPKDLLEVTINFHPDRLTDQGEPLLVVMEKEGRLKSQFETKTSNGSLSAYVGGKRWQWEHEAFNGVYDQCEPQERPKYGALNYQHNETGASPRFGSAYFRLKSNVLTRTTFCFPDSFFCPEHFSTYDYVDHLINLSSKSEKDVLDNYIEAHIHGEISLVHDVEALVLDPVYLGTDIEKQARMLPCFLQWHSGFTLPIDVFEQHAHYRDDKYVYIAKALEKRELLRLA</sequence>